<dbReference type="Pfam" id="PF01725">
    <property type="entry name" value="Ham1p_like"/>
    <property type="match status" value="1"/>
</dbReference>
<dbReference type="GO" id="GO:0009143">
    <property type="term" value="P:nucleoside triphosphate catabolic process"/>
    <property type="evidence" value="ECO:0007669"/>
    <property type="project" value="InterPro"/>
</dbReference>
<evidence type="ECO:0000256" key="1">
    <source>
        <dbReference type="ARBA" id="ARBA00008023"/>
    </source>
</evidence>
<gene>
    <name evidence="3" type="ORF">JCM9140_2208</name>
</gene>
<evidence type="ECO:0000313" key="3">
    <source>
        <dbReference type="EMBL" id="GAE26174.1"/>
    </source>
</evidence>
<dbReference type="SUPFAM" id="SSF52972">
    <property type="entry name" value="ITPase-like"/>
    <property type="match status" value="1"/>
</dbReference>
<dbReference type="STRING" id="1236970.JCM9140_2208"/>
<organism evidence="3 4">
    <name type="scientific">Halalkalibacter wakoensis JCM 9140</name>
    <dbReference type="NCBI Taxonomy" id="1236970"/>
    <lineage>
        <taxon>Bacteria</taxon>
        <taxon>Bacillati</taxon>
        <taxon>Bacillota</taxon>
        <taxon>Bacilli</taxon>
        <taxon>Bacillales</taxon>
        <taxon>Bacillaceae</taxon>
        <taxon>Halalkalibacter</taxon>
    </lineage>
</organism>
<comment type="caution">
    <text evidence="3">The sequence shown here is derived from an EMBL/GenBank/DDBJ whole genome shotgun (WGS) entry which is preliminary data.</text>
</comment>
<name>W4Q479_9BACI</name>
<reference evidence="3" key="1">
    <citation type="journal article" date="2014" name="Genome Announc.">
        <title>Draft Genome Sequences of Three Alkaliphilic Bacillus Strains, Bacillus wakoensis JCM 9140T, Bacillus akibai JCM 9157T, and Bacillus hemicellulosilyticus JCM 9152T.</title>
        <authorList>
            <person name="Yuki M."/>
            <person name="Oshima K."/>
            <person name="Suda W."/>
            <person name="Oshida Y."/>
            <person name="Kitamura K."/>
            <person name="Iida T."/>
            <person name="Hattori M."/>
            <person name="Ohkuma M."/>
        </authorList>
    </citation>
    <scope>NUCLEOTIDE SEQUENCE [LARGE SCALE GENOMIC DNA]</scope>
    <source>
        <strain evidence="3">JCM 9140</strain>
    </source>
</reference>
<dbReference type="InterPro" id="IPR002637">
    <property type="entry name" value="RdgB/HAM1"/>
</dbReference>
<protein>
    <submittedName>
        <fullName evidence="3">Nucleoside 5-triphosphatase RdgB</fullName>
    </submittedName>
</protein>
<dbReference type="AlphaFoldDB" id="W4Q479"/>
<accession>W4Q479</accession>
<proteinExistence type="inferred from homology"/>
<dbReference type="EMBL" id="BAUT01000019">
    <property type="protein sequence ID" value="GAE26174.1"/>
    <property type="molecule type" value="Genomic_DNA"/>
</dbReference>
<dbReference type="PANTHER" id="PTHR11067">
    <property type="entry name" value="INOSINE TRIPHOSPHATE PYROPHOSPHATASE/HAM1 PROTEIN"/>
    <property type="match status" value="1"/>
</dbReference>
<comment type="similarity">
    <text evidence="1">Belongs to the HAM1 NTPase family.</text>
</comment>
<dbReference type="InterPro" id="IPR029001">
    <property type="entry name" value="ITPase-like_fam"/>
</dbReference>
<sequence>MRKVLAELVDVPAEDRSARFICVMAVSRPNEQTLFYEGTCEGIIAQEAIGSNGFGYDPIFYVPKHEKTMAELSPEEKNNLSHRANAINKLLTYEHVWNV</sequence>
<evidence type="ECO:0000256" key="2">
    <source>
        <dbReference type="ARBA" id="ARBA00022801"/>
    </source>
</evidence>
<dbReference type="PANTHER" id="PTHR11067:SF9">
    <property type="entry name" value="INOSINE TRIPHOSPHATE PYROPHOSPHATASE"/>
    <property type="match status" value="1"/>
</dbReference>
<dbReference type="GO" id="GO:0047429">
    <property type="term" value="F:nucleoside triphosphate diphosphatase activity"/>
    <property type="evidence" value="ECO:0007669"/>
    <property type="project" value="InterPro"/>
</dbReference>
<dbReference type="GO" id="GO:0005829">
    <property type="term" value="C:cytosol"/>
    <property type="evidence" value="ECO:0007669"/>
    <property type="project" value="TreeGrafter"/>
</dbReference>
<keyword evidence="2" id="KW-0378">Hydrolase</keyword>
<keyword evidence="4" id="KW-1185">Reference proteome</keyword>
<evidence type="ECO:0000313" key="4">
    <source>
        <dbReference type="Proteomes" id="UP000018890"/>
    </source>
</evidence>
<dbReference type="CDD" id="cd00515">
    <property type="entry name" value="HAM1"/>
    <property type="match status" value="1"/>
</dbReference>
<dbReference type="Proteomes" id="UP000018890">
    <property type="component" value="Unassembled WGS sequence"/>
</dbReference>
<dbReference type="Gene3D" id="3.90.950.10">
    <property type="match status" value="1"/>
</dbReference>